<proteinExistence type="predicted"/>
<keyword evidence="2" id="KW-1185">Reference proteome</keyword>
<sequence length="136" mass="15933">MKRIVSKYVFLDIFKEVYIQQHSDVLKQSNKIIKKYNLLCESRINAYYKGVVNFNYYYNAEKNKGNIPDILSVMDDFKKSNVLTEGAYNIVLQPRSSSGEQHDGKESYVVFSVNKSGDFKVIKKDEYRRLFSYIQG</sequence>
<protein>
    <submittedName>
        <fullName evidence="1">Uncharacterized protein</fullName>
    </submittedName>
</protein>
<accession>A0ABU6PKZ0</accession>
<organism evidence="1 2">
    <name type="scientific">Bacillus nitratireducens</name>
    <dbReference type="NCBI Taxonomy" id="2026193"/>
    <lineage>
        <taxon>Bacteria</taxon>
        <taxon>Bacillati</taxon>
        <taxon>Bacillota</taxon>
        <taxon>Bacilli</taxon>
        <taxon>Bacillales</taxon>
        <taxon>Bacillaceae</taxon>
        <taxon>Bacillus</taxon>
        <taxon>Bacillus cereus group</taxon>
    </lineage>
</organism>
<evidence type="ECO:0000313" key="1">
    <source>
        <dbReference type="EMBL" id="MED4681971.1"/>
    </source>
</evidence>
<comment type="caution">
    <text evidence="1">The sequence shown here is derived from an EMBL/GenBank/DDBJ whole genome shotgun (WGS) entry which is preliminary data.</text>
</comment>
<dbReference type="RefSeq" id="WP_240514161.1">
    <property type="nucleotide sequence ID" value="NZ_JARTIK010000067.1"/>
</dbReference>
<evidence type="ECO:0000313" key="2">
    <source>
        <dbReference type="Proteomes" id="UP001336122"/>
    </source>
</evidence>
<reference evidence="1 2" key="1">
    <citation type="submission" date="2023-03" db="EMBL/GenBank/DDBJ databases">
        <title>Bacillus Genome Sequencing.</title>
        <authorList>
            <person name="Dunlap C."/>
        </authorList>
    </citation>
    <scope>NUCLEOTIDE SEQUENCE [LARGE SCALE GENOMIC DNA]</scope>
    <source>
        <strain evidence="1 2">NRS-319</strain>
    </source>
</reference>
<gene>
    <name evidence="1" type="ORF">P9485_30350</name>
</gene>
<name>A0ABU6PKZ0_9BACI</name>
<dbReference type="Proteomes" id="UP001336122">
    <property type="component" value="Unassembled WGS sequence"/>
</dbReference>
<dbReference type="EMBL" id="JARTIK010000067">
    <property type="protein sequence ID" value="MED4681971.1"/>
    <property type="molecule type" value="Genomic_DNA"/>
</dbReference>